<feature type="coiled-coil region" evidence="1">
    <location>
        <begin position="15"/>
        <end position="56"/>
    </location>
</feature>
<organism evidence="2 3">
    <name type="scientific">Pseudomonas typographi</name>
    <dbReference type="NCBI Taxonomy" id="2715964"/>
    <lineage>
        <taxon>Bacteria</taxon>
        <taxon>Pseudomonadati</taxon>
        <taxon>Pseudomonadota</taxon>
        <taxon>Gammaproteobacteria</taxon>
        <taxon>Pseudomonadales</taxon>
        <taxon>Pseudomonadaceae</taxon>
        <taxon>Pseudomonas</taxon>
    </lineage>
</organism>
<evidence type="ECO:0000313" key="3">
    <source>
        <dbReference type="Proteomes" id="UP000805841"/>
    </source>
</evidence>
<comment type="caution">
    <text evidence="2">The sequence shown here is derived from an EMBL/GenBank/DDBJ whole genome shotgun (WGS) entry which is preliminary data.</text>
</comment>
<dbReference type="Pfam" id="PF19491">
    <property type="entry name" value="DUF6026"/>
    <property type="match status" value="1"/>
</dbReference>
<keyword evidence="3" id="KW-1185">Reference proteome</keyword>
<dbReference type="InterPro" id="IPR046068">
    <property type="entry name" value="DUF6026"/>
</dbReference>
<accession>A0ABR7Z6W9</accession>
<dbReference type="Proteomes" id="UP000805841">
    <property type="component" value="Unassembled WGS sequence"/>
</dbReference>
<protein>
    <submittedName>
        <fullName evidence="2">Uncharacterized protein</fullName>
    </submittedName>
</protein>
<dbReference type="RefSeq" id="WP_190424357.1">
    <property type="nucleotide sequence ID" value="NZ_JAAOCA010000032.1"/>
</dbReference>
<sequence>MGTVIVANIPQTLYVTIRRDELNELKDQHAELKHEVARLSALLAEAQRKVLGYQAQAQIA</sequence>
<dbReference type="EMBL" id="JAAOCA010000032">
    <property type="protein sequence ID" value="MBD1601271.1"/>
    <property type="molecule type" value="Genomic_DNA"/>
</dbReference>
<reference evidence="2 3" key="1">
    <citation type="journal article" date="2020" name="Insects">
        <title>Bacteria Belonging to Pseudomonas typographi sp. nov. from the Bark Beetle Ips typographus Have Genomic Potential to Aid in the Host Ecology.</title>
        <authorList>
            <person name="Peral-Aranega E."/>
            <person name="Saati-Santamaria Z."/>
            <person name="Kolarik M."/>
            <person name="Rivas R."/>
            <person name="Garcia-Fraile P."/>
        </authorList>
    </citation>
    <scope>NUCLEOTIDE SEQUENCE [LARGE SCALE GENOMIC DNA]</scope>
    <source>
        <strain evidence="2 3">CA3A</strain>
    </source>
</reference>
<proteinExistence type="predicted"/>
<gene>
    <name evidence="2" type="ORF">HAQ05_21565</name>
</gene>
<name>A0ABR7Z6W9_9PSED</name>
<keyword evidence="1" id="KW-0175">Coiled coil</keyword>
<evidence type="ECO:0000313" key="2">
    <source>
        <dbReference type="EMBL" id="MBD1601271.1"/>
    </source>
</evidence>
<evidence type="ECO:0000256" key="1">
    <source>
        <dbReference type="SAM" id="Coils"/>
    </source>
</evidence>